<dbReference type="InterPro" id="IPR032436">
    <property type="entry name" value="URB1_C"/>
</dbReference>
<dbReference type="Pfam" id="PF26140">
    <property type="entry name" value="HEAT_URB1"/>
    <property type="match status" value="1"/>
</dbReference>
<dbReference type="Proteomes" id="UP000016930">
    <property type="component" value="Unassembled WGS sequence"/>
</dbReference>
<evidence type="ECO:0000313" key="6">
    <source>
        <dbReference type="Proteomes" id="UP000016930"/>
    </source>
</evidence>
<dbReference type="InterPro" id="IPR021714">
    <property type="entry name" value="URB1_N"/>
</dbReference>
<dbReference type="PANTHER" id="PTHR13500">
    <property type="entry name" value="NUCLEOLAR PRERIBOSOMAL-ASSOCIATED PROTEIN 1"/>
    <property type="match status" value="1"/>
</dbReference>
<dbReference type="GO" id="GO:0000466">
    <property type="term" value="P:maturation of 5.8S rRNA from tricistronic rRNA transcript (SSU-rRNA, 5.8S rRNA, LSU-rRNA)"/>
    <property type="evidence" value="ECO:0007669"/>
    <property type="project" value="TreeGrafter"/>
</dbReference>
<evidence type="ECO:0000259" key="4">
    <source>
        <dbReference type="Pfam" id="PF26140"/>
    </source>
</evidence>
<dbReference type="SUPFAM" id="SSF48371">
    <property type="entry name" value="ARM repeat"/>
    <property type="match status" value="1"/>
</dbReference>
<dbReference type="InterPro" id="IPR059018">
    <property type="entry name" value="HEAT_URB1"/>
</dbReference>
<dbReference type="EMBL" id="KB445795">
    <property type="protein sequence ID" value="EMD38681.1"/>
    <property type="molecule type" value="Genomic_DNA"/>
</dbReference>
<dbReference type="STRING" id="914234.M2RIN4"/>
<gene>
    <name evidence="5" type="ORF">CERSUDRAFT_94218</name>
</gene>
<name>M2RIN4_CERS8</name>
<protein>
    <recommendedName>
        <fullName evidence="7">Nucleolar pre-ribosomal-associated protein 1 C-terminal domain-containing protein</fullName>
    </recommendedName>
</protein>
<evidence type="ECO:0000313" key="5">
    <source>
        <dbReference type="EMBL" id="EMD38681.1"/>
    </source>
</evidence>
<dbReference type="GO" id="GO:0000463">
    <property type="term" value="P:maturation of LSU-rRNA from tricistronic rRNA transcript (SSU-rRNA, 5.8S rRNA, LSU-rRNA)"/>
    <property type="evidence" value="ECO:0007669"/>
    <property type="project" value="TreeGrafter"/>
</dbReference>
<sequence length="2060" mass="230533">MPPRNKKAAERAHGEAVSSKQTYIFKNSEDLRRSLKAQDENGLIETLKALRNQLTVKHGELSISPGDERLQFLRAWLESPQGAGAQELLNIWDSANSRQLSLLSLIVAVLSAIISLLSFHYTDYSLAVPLIRTLLSSNCTHKLNSYLGSSHTELILVTLKLFNSLSDYAGGRERKAVLEAFAWDTKSLPRILHMRRKSKGDDMIDILSKPDIRTLYVLFILSFVDSTTQASVKTAFLEQRRETFISIFKGLTQDPYSLVRRVLEVCWTGVWSDPKLRRTVKVSLFGESTIFHLLKLYDRAAPEGQDAEHVPADVVHHFLLAICTHPGIGICFRDSGWYLRETDDAEDTTKSTAERSIQEGSRPKGGRIYNKILANVVKSLKVNDDPRQQELAMKIFAACPELVAGFWPAAALTLEPRLSLKWIANVAFFGTVISLPVPQSSFLIPENGEHPSYRPAPPPLFSTLENIIPSINMRAHLTRGLQSPSAMVQHCTALALAKCMYKYEAVVQAFTAIEQALEEDEEGQWRKRRLEVEKEVRKRVPDFQVIVGFAQKWINLDVAPSKESDTTGAASGSAQQQALPNPTKRAMLAESAYRLLWLYHRCTSSLVSETRFDAGKLVHGLQRSQEGSENTTSPAADSLDKLRQLHLLRLLQDSDQFVWSARIDASRSNLSVLLTLHIETPVTAIKAAITSLLQHVLSSSILFQHDSDEVMLWLESLPKIQRVDAKAPDGTPLTDERQGVVSFLDDCVLRCMKTPYRYLEESQSLWTQADGGKTSVDTANIADEAHILPSPLLMTVIEQLAAKLKAHILSPSDALGVVTYARKLIWRLAGKMSNLSFLHACAEKLAELVQPAILFPDSPVLTSAILREVELVSRTLKHLQSPEFSSTHATDPTAQDFLTHVEASVASSNTEKTVRAYEVVDWLRLIQPVMHSTDVTRLLDVVEQLDDGALGELLETVDVSQDMPLDENAAGSLCRDLNGAGFALLFTHCSNDRLEDISVRHILVGSLFRRSVHVADVTRAVQYIQHRMSPSALHANIVRDLFFLLAGIITTSRTHLKQEDLTRVAQSVIQSTSMKQYYLQSLSSDARQGLDAFLKASLAVEQDRPLVAGHTAFWALTIRDSVFSSHPDQIATATLWLKYMDIEDCFALLESVVGRADVDQAEMLELIEALLQVVASSTSQVRHITASRASTLLRLRPLLLQSVNLESTLASVTAGFLPLGYNGQCSPTGSRGRDKLSELTRQSELQWTRRLADVLPGVDVAMFFDQETWSTSTVDIISSRMYRSPQARMTVFHWLDSGKSATRDIHQVAQLLHAYFDSSITGEPETQATSATFVPLFNRLISEDPVLRGSERIEASLALFPSCIAMMFEKLVSLRHELSLAVKKRRSPHKTNKVSLSIVAAWARVIDIGTPDAFDPVDVLLEQGLKWAVDRISEQSKVAESTSVVLEHLVKLLPHASADKNHLVEPVLTVIIQSRLSDAEALRFARKLIQQTSLKPAVVNRFIQTIVQHADLYQSYATSDAVQDAIAHLLHVLFHLHPNNTCQPTHVEPLLPIYRGTLMTPDRLLLAIFRLFERTRRVSVSSLFNRWSASGDAVSSNALEAIQTLDPSLTFKTCLTFPQWRSFDDDQVEKRGHGHLLYDPVFVSLLFAQVLADKPPSTALEWLQVLRTNVVSLLIRALSSDDELMRQIAFGQIASLYKCMDTADLQEQPYILHILNMLKDLISMPPGSECPRLPAYTTLLLAHALRGVFYPSNFIYPLTARFLLQRPEVDAHDVPMLYGMLYSSSEQWKKERGWMLRFLSDGLVGTPEWRILKRRHTWDLLASLFQSEQSDRALRRGILEVLASITCNAKATTSLVLRHALLAWIEMQLRHAHSDESIAWIKILENVLTVVDAGKIEAATNGEWRYTLCRCISTLLDTPAAPREITALAIQVLLRMSVLMPNSTQDLISLISQCLTRLRAWEEELEVPADGYLPQKSMSEAKTSAAPHNSQGLFDLPPMDSVCAWGECIKSLWRVVMSMETRSPEWDALTTRLLLWRSFAGHDEETGEWARRQVVQALRT</sequence>
<dbReference type="HOGENOM" id="CLU_001591_0_0_1"/>
<keyword evidence="1" id="KW-0472">Membrane</keyword>
<accession>M2RIN4</accession>
<dbReference type="Pfam" id="PF16201">
    <property type="entry name" value="NopRA1"/>
    <property type="match status" value="1"/>
</dbReference>
<dbReference type="InterPro" id="IPR011989">
    <property type="entry name" value="ARM-like"/>
</dbReference>
<evidence type="ECO:0008006" key="7">
    <source>
        <dbReference type="Google" id="ProtNLM"/>
    </source>
</evidence>
<keyword evidence="1" id="KW-1133">Transmembrane helix</keyword>
<keyword evidence="6" id="KW-1185">Reference proteome</keyword>
<evidence type="ECO:0000259" key="3">
    <source>
        <dbReference type="Pfam" id="PF16201"/>
    </source>
</evidence>
<dbReference type="Pfam" id="PF11707">
    <property type="entry name" value="Npa1"/>
    <property type="match status" value="1"/>
</dbReference>
<feature type="domain" description="URB1 central HEAT repeat" evidence="4">
    <location>
        <begin position="665"/>
        <end position="806"/>
    </location>
</feature>
<keyword evidence="1" id="KW-0812">Transmembrane</keyword>
<dbReference type="PANTHER" id="PTHR13500:SF0">
    <property type="entry name" value="NUCLEOLAR PRE-RIBOSOMAL-ASSOCIATED PROTEIN 1"/>
    <property type="match status" value="1"/>
</dbReference>
<evidence type="ECO:0000259" key="2">
    <source>
        <dbReference type="Pfam" id="PF11707"/>
    </source>
</evidence>
<dbReference type="OrthoDB" id="72892at2759"/>
<evidence type="ECO:0000256" key="1">
    <source>
        <dbReference type="SAM" id="Phobius"/>
    </source>
</evidence>
<feature type="domain" description="URB1 N-terminal" evidence="2">
    <location>
        <begin position="86"/>
        <end position="425"/>
    </location>
</feature>
<dbReference type="InterPro" id="IPR039844">
    <property type="entry name" value="URB1"/>
</dbReference>
<proteinExistence type="predicted"/>
<feature type="transmembrane region" description="Helical" evidence="1">
    <location>
        <begin position="100"/>
        <end position="121"/>
    </location>
</feature>
<dbReference type="InterPro" id="IPR016024">
    <property type="entry name" value="ARM-type_fold"/>
</dbReference>
<reference evidence="5 6" key="1">
    <citation type="journal article" date="2012" name="Proc. Natl. Acad. Sci. U.S.A.">
        <title>Comparative genomics of Ceriporiopsis subvermispora and Phanerochaete chrysosporium provide insight into selective ligninolysis.</title>
        <authorList>
            <person name="Fernandez-Fueyo E."/>
            <person name="Ruiz-Duenas F.J."/>
            <person name="Ferreira P."/>
            <person name="Floudas D."/>
            <person name="Hibbett D.S."/>
            <person name="Canessa P."/>
            <person name="Larrondo L.F."/>
            <person name="James T.Y."/>
            <person name="Seelenfreund D."/>
            <person name="Lobos S."/>
            <person name="Polanco R."/>
            <person name="Tello M."/>
            <person name="Honda Y."/>
            <person name="Watanabe T."/>
            <person name="Watanabe T."/>
            <person name="Ryu J.S."/>
            <person name="Kubicek C.P."/>
            <person name="Schmoll M."/>
            <person name="Gaskell J."/>
            <person name="Hammel K.E."/>
            <person name="St John F.J."/>
            <person name="Vanden Wymelenberg A."/>
            <person name="Sabat G."/>
            <person name="Splinter BonDurant S."/>
            <person name="Syed K."/>
            <person name="Yadav J.S."/>
            <person name="Doddapaneni H."/>
            <person name="Subramanian V."/>
            <person name="Lavin J.L."/>
            <person name="Oguiza J.A."/>
            <person name="Perez G."/>
            <person name="Pisabarro A.G."/>
            <person name="Ramirez L."/>
            <person name="Santoyo F."/>
            <person name="Master E."/>
            <person name="Coutinho P.M."/>
            <person name="Henrissat B."/>
            <person name="Lombard V."/>
            <person name="Magnuson J.K."/>
            <person name="Kuees U."/>
            <person name="Hori C."/>
            <person name="Igarashi K."/>
            <person name="Samejima M."/>
            <person name="Held B.W."/>
            <person name="Barry K.W."/>
            <person name="LaButti K.M."/>
            <person name="Lapidus A."/>
            <person name="Lindquist E.A."/>
            <person name="Lucas S.M."/>
            <person name="Riley R."/>
            <person name="Salamov A.A."/>
            <person name="Hoffmeister D."/>
            <person name="Schwenk D."/>
            <person name="Hadar Y."/>
            <person name="Yarden O."/>
            <person name="de Vries R.P."/>
            <person name="Wiebenga A."/>
            <person name="Stenlid J."/>
            <person name="Eastwood D."/>
            <person name="Grigoriev I.V."/>
            <person name="Berka R.M."/>
            <person name="Blanchette R.A."/>
            <person name="Kersten P."/>
            <person name="Martinez A.T."/>
            <person name="Vicuna R."/>
            <person name="Cullen D."/>
        </authorList>
    </citation>
    <scope>NUCLEOTIDE SEQUENCE [LARGE SCALE GENOMIC DNA]</scope>
    <source>
        <strain evidence="5 6">B</strain>
    </source>
</reference>
<dbReference type="Gene3D" id="1.25.10.10">
    <property type="entry name" value="Leucine-rich Repeat Variant"/>
    <property type="match status" value="1"/>
</dbReference>
<dbReference type="GO" id="GO:0005730">
    <property type="term" value="C:nucleolus"/>
    <property type="evidence" value="ECO:0007669"/>
    <property type="project" value="TreeGrafter"/>
</dbReference>
<feature type="domain" description="URB1 C-terminal" evidence="3">
    <location>
        <begin position="1672"/>
        <end position="1864"/>
    </location>
</feature>
<organism evidence="5 6">
    <name type="scientific">Ceriporiopsis subvermispora (strain B)</name>
    <name type="common">White-rot fungus</name>
    <name type="synonym">Gelatoporia subvermispora</name>
    <dbReference type="NCBI Taxonomy" id="914234"/>
    <lineage>
        <taxon>Eukaryota</taxon>
        <taxon>Fungi</taxon>
        <taxon>Dikarya</taxon>
        <taxon>Basidiomycota</taxon>
        <taxon>Agaricomycotina</taxon>
        <taxon>Agaricomycetes</taxon>
        <taxon>Polyporales</taxon>
        <taxon>Gelatoporiaceae</taxon>
        <taxon>Gelatoporia</taxon>
    </lineage>
</organism>